<reference evidence="5 6" key="1">
    <citation type="submission" date="2020-08" db="EMBL/GenBank/DDBJ databases">
        <title>Genomic Encyclopedia of Type Strains, Phase IV (KMG-IV): sequencing the most valuable type-strain genomes for metagenomic binning, comparative biology and taxonomic classification.</title>
        <authorList>
            <person name="Goeker M."/>
        </authorList>
    </citation>
    <scope>NUCLEOTIDE SEQUENCE [LARGE SCALE GENOMIC DNA]</scope>
    <source>
        <strain evidence="5 6">DSM 15895</strain>
    </source>
</reference>
<evidence type="ECO:0000313" key="5">
    <source>
        <dbReference type="EMBL" id="MBB5178804.1"/>
    </source>
</evidence>
<organism evidence="5 6">
    <name type="scientific">Planococcus koreensis</name>
    <dbReference type="NCBI Taxonomy" id="112331"/>
    <lineage>
        <taxon>Bacteria</taxon>
        <taxon>Bacillati</taxon>
        <taxon>Bacillota</taxon>
        <taxon>Bacilli</taxon>
        <taxon>Bacillales</taxon>
        <taxon>Caryophanaceae</taxon>
        <taxon>Planococcus</taxon>
    </lineage>
</organism>
<feature type="domain" description="HTH asnC-type" evidence="4">
    <location>
        <begin position="1"/>
        <end position="62"/>
    </location>
</feature>
<dbReference type="InterPro" id="IPR019887">
    <property type="entry name" value="Tscrpt_reg_AsnC/Lrp_C"/>
</dbReference>
<evidence type="ECO:0000313" key="6">
    <source>
        <dbReference type="Proteomes" id="UP000525923"/>
    </source>
</evidence>
<dbReference type="GO" id="GO:0005829">
    <property type="term" value="C:cytosol"/>
    <property type="evidence" value="ECO:0007669"/>
    <property type="project" value="TreeGrafter"/>
</dbReference>
<dbReference type="InterPro" id="IPR000485">
    <property type="entry name" value="AsnC-type_HTH_dom"/>
</dbReference>
<dbReference type="Pfam" id="PF13404">
    <property type="entry name" value="HTH_AsnC-type"/>
    <property type="match status" value="1"/>
</dbReference>
<accession>A0A7W8CR24</accession>
<sequence>MDKIDQQLLLALQQDSKSSMTKLGKQISLSQPAVTERVKKLEEKGVITGYQALIDRKKVNKSVSAFLLFQARHCEDFVSYCETVEDVLEIHRISGQYNFLVKVVAETLEVLEVKINDLGRFGDSTTLVVLSTPMENRPIIPYLSNGE</sequence>
<keyword evidence="2 5" id="KW-0238">DNA-binding</keyword>
<dbReference type="RefSeq" id="WP_135503702.1">
    <property type="nucleotide sequence ID" value="NZ_JACHHE010000001.1"/>
</dbReference>
<dbReference type="Pfam" id="PF01037">
    <property type="entry name" value="AsnC_trans_reg"/>
    <property type="match status" value="1"/>
</dbReference>
<dbReference type="SMART" id="SM00344">
    <property type="entry name" value="HTH_ASNC"/>
    <property type="match status" value="1"/>
</dbReference>
<evidence type="ECO:0000256" key="1">
    <source>
        <dbReference type="ARBA" id="ARBA00023015"/>
    </source>
</evidence>
<dbReference type="Gene3D" id="3.30.70.920">
    <property type="match status" value="1"/>
</dbReference>
<comment type="caution">
    <text evidence="5">The sequence shown here is derived from an EMBL/GenBank/DDBJ whole genome shotgun (WGS) entry which is preliminary data.</text>
</comment>
<gene>
    <name evidence="5" type="ORF">HNQ44_000226</name>
</gene>
<dbReference type="PROSITE" id="PS50956">
    <property type="entry name" value="HTH_ASNC_2"/>
    <property type="match status" value="1"/>
</dbReference>
<dbReference type="GO" id="GO:0043565">
    <property type="term" value="F:sequence-specific DNA binding"/>
    <property type="evidence" value="ECO:0007669"/>
    <property type="project" value="InterPro"/>
</dbReference>
<keyword evidence="1" id="KW-0805">Transcription regulation</keyword>
<dbReference type="InterPro" id="IPR036388">
    <property type="entry name" value="WH-like_DNA-bd_sf"/>
</dbReference>
<dbReference type="OrthoDB" id="34294at2"/>
<proteinExistence type="predicted"/>
<dbReference type="InterPro" id="IPR019888">
    <property type="entry name" value="Tscrpt_reg_AsnC-like"/>
</dbReference>
<dbReference type="InterPro" id="IPR036390">
    <property type="entry name" value="WH_DNA-bd_sf"/>
</dbReference>
<dbReference type="AlphaFoldDB" id="A0A7W8CR24"/>
<dbReference type="EMBL" id="JACHHE010000001">
    <property type="protein sequence ID" value="MBB5178804.1"/>
    <property type="molecule type" value="Genomic_DNA"/>
</dbReference>
<dbReference type="SUPFAM" id="SSF46785">
    <property type="entry name" value="Winged helix' DNA-binding domain"/>
    <property type="match status" value="1"/>
</dbReference>
<protein>
    <submittedName>
        <fullName evidence="5">DNA-binding Lrp family transcriptional regulator</fullName>
    </submittedName>
</protein>
<dbReference type="PRINTS" id="PR00033">
    <property type="entry name" value="HTHASNC"/>
</dbReference>
<evidence type="ECO:0000259" key="4">
    <source>
        <dbReference type="PROSITE" id="PS50956"/>
    </source>
</evidence>
<name>A0A7W8CR24_9BACL</name>
<evidence type="ECO:0000256" key="3">
    <source>
        <dbReference type="ARBA" id="ARBA00023163"/>
    </source>
</evidence>
<evidence type="ECO:0000256" key="2">
    <source>
        <dbReference type="ARBA" id="ARBA00023125"/>
    </source>
</evidence>
<dbReference type="Proteomes" id="UP000525923">
    <property type="component" value="Unassembled WGS sequence"/>
</dbReference>
<keyword evidence="3" id="KW-0804">Transcription</keyword>
<dbReference type="SUPFAM" id="SSF54909">
    <property type="entry name" value="Dimeric alpha+beta barrel"/>
    <property type="match status" value="1"/>
</dbReference>
<dbReference type="FunFam" id="1.10.10.10:FF:000186">
    <property type="entry name" value="AsnC family transcriptional regulator"/>
    <property type="match status" value="1"/>
</dbReference>
<dbReference type="Gene3D" id="1.10.10.10">
    <property type="entry name" value="Winged helix-like DNA-binding domain superfamily/Winged helix DNA-binding domain"/>
    <property type="match status" value="1"/>
</dbReference>
<dbReference type="PANTHER" id="PTHR30154:SF20">
    <property type="entry name" value="LEUCINE-RESPONSIVE REGULATORY PROTEIN"/>
    <property type="match status" value="1"/>
</dbReference>
<dbReference type="GO" id="GO:0043200">
    <property type="term" value="P:response to amino acid"/>
    <property type="evidence" value="ECO:0007669"/>
    <property type="project" value="TreeGrafter"/>
</dbReference>
<dbReference type="InterPro" id="IPR011008">
    <property type="entry name" value="Dimeric_a/b-barrel"/>
</dbReference>
<keyword evidence="6" id="KW-1185">Reference proteome</keyword>
<dbReference type="PANTHER" id="PTHR30154">
    <property type="entry name" value="LEUCINE-RESPONSIVE REGULATORY PROTEIN"/>
    <property type="match status" value="1"/>
</dbReference>